<dbReference type="InterPro" id="IPR001898">
    <property type="entry name" value="SLC13A/DASS"/>
</dbReference>
<evidence type="ECO:0000256" key="10">
    <source>
        <dbReference type="SAM" id="Phobius"/>
    </source>
</evidence>
<evidence type="ECO:0000256" key="9">
    <source>
        <dbReference type="ARBA" id="ARBA00023201"/>
    </source>
</evidence>
<dbReference type="PANTHER" id="PTHR10283">
    <property type="entry name" value="SOLUTE CARRIER FAMILY 13 MEMBER"/>
    <property type="match status" value="1"/>
</dbReference>
<keyword evidence="3" id="KW-0813">Transport</keyword>
<feature type="transmembrane region" description="Helical" evidence="10">
    <location>
        <begin position="44"/>
        <end position="63"/>
    </location>
</feature>
<keyword evidence="6 10" id="KW-1133">Transmembrane helix</keyword>
<gene>
    <name evidence="12" type="ORF">CK820_G0036868</name>
</gene>
<feature type="non-terminal residue" evidence="12">
    <location>
        <position position="1"/>
    </location>
</feature>
<evidence type="ECO:0000256" key="11">
    <source>
        <dbReference type="SAM" id="SignalP"/>
    </source>
</evidence>
<evidence type="ECO:0000256" key="2">
    <source>
        <dbReference type="ARBA" id="ARBA00006772"/>
    </source>
</evidence>
<keyword evidence="9" id="KW-0406">Ion transport</keyword>
<evidence type="ECO:0000256" key="4">
    <source>
        <dbReference type="ARBA" id="ARBA00022692"/>
    </source>
</evidence>
<accession>A0A2J8KQ64</accession>
<feature type="chain" id="PRO_5014458685" evidence="11">
    <location>
        <begin position="19"/>
        <end position="93"/>
    </location>
</feature>
<keyword evidence="4 10" id="KW-0812">Transmembrane</keyword>
<dbReference type="Pfam" id="PF00939">
    <property type="entry name" value="Na_sulph_symp"/>
    <property type="match status" value="1"/>
</dbReference>
<reference evidence="12 13" key="1">
    <citation type="submission" date="2017-12" db="EMBL/GenBank/DDBJ databases">
        <title>High-resolution comparative analysis of great ape genomes.</title>
        <authorList>
            <person name="Pollen A."/>
            <person name="Hastie A."/>
            <person name="Hormozdiari F."/>
            <person name="Dougherty M."/>
            <person name="Liu R."/>
            <person name="Chaisson M."/>
            <person name="Hoppe E."/>
            <person name="Hill C."/>
            <person name="Pang A."/>
            <person name="Hillier L."/>
            <person name="Baker C."/>
            <person name="Armstrong J."/>
            <person name="Shendure J."/>
            <person name="Paten B."/>
            <person name="Wilson R."/>
            <person name="Chao H."/>
            <person name="Schneider V."/>
            <person name="Ventura M."/>
            <person name="Kronenberg Z."/>
            <person name="Murali S."/>
            <person name="Gordon D."/>
            <person name="Cantsilieris S."/>
            <person name="Munson K."/>
            <person name="Nelson B."/>
            <person name="Raja A."/>
            <person name="Underwood J."/>
            <person name="Diekhans M."/>
            <person name="Fiddes I."/>
            <person name="Haussler D."/>
            <person name="Eichler E."/>
        </authorList>
    </citation>
    <scope>NUCLEOTIDE SEQUENCE [LARGE SCALE GENOMIC DNA]</scope>
    <source>
        <strain evidence="12">Yerkes chimp pedigree #C0471</strain>
    </source>
</reference>
<comment type="similarity">
    <text evidence="2">Belongs to the SLC13A/DASS transporter (TC 2.A.47) family. NADC subfamily.</text>
</comment>
<evidence type="ECO:0000313" key="13">
    <source>
        <dbReference type="Proteomes" id="UP000236370"/>
    </source>
</evidence>
<dbReference type="AlphaFoldDB" id="A0A2J8KQ64"/>
<dbReference type="EMBL" id="NBAG03000347">
    <property type="protein sequence ID" value="PNI37153.1"/>
    <property type="molecule type" value="Genomic_DNA"/>
</dbReference>
<comment type="caution">
    <text evidence="12">The sequence shown here is derived from an EMBL/GenBank/DDBJ whole genome shotgun (WGS) entry which is preliminary data.</text>
</comment>
<evidence type="ECO:0000256" key="7">
    <source>
        <dbReference type="ARBA" id="ARBA00023053"/>
    </source>
</evidence>
<evidence type="ECO:0000313" key="12">
    <source>
        <dbReference type="EMBL" id="PNI37153.1"/>
    </source>
</evidence>
<keyword evidence="8 10" id="KW-0472">Membrane</keyword>
<evidence type="ECO:0000256" key="8">
    <source>
        <dbReference type="ARBA" id="ARBA00023136"/>
    </source>
</evidence>
<proteinExistence type="inferred from homology"/>
<keyword evidence="11" id="KW-0732">Signal</keyword>
<dbReference type="Proteomes" id="UP000236370">
    <property type="component" value="Unassembled WGS sequence"/>
</dbReference>
<dbReference type="GO" id="GO:0015370">
    <property type="term" value="F:solute:sodium symporter activity"/>
    <property type="evidence" value="ECO:0007669"/>
    <property type="project" value="UniProtKB-ARBA"/>
</dbReference>
<protein>
    <submittedName>
        <fullName evidence="12">SLC13A5 isoform 11</fullName>
    </submittedName>
</protein>
<name>A0A2J8KQ64_PANTR</name>
<evidence type="ECO:0000256" key="1">
    <source>
        <dbReference type="ARBA" id="ARBA00004141"/>
    </source>
</evidence>
<sequence length="93" mass="9953">PAAITLILSLLIAVFTECTSNVATTTLFLPIFASMSRSIGLNPLYIMLPCTLSASFAFMLPVATPPNAIVFTYGHLKVADMVTQLFLFTPVGL</sequence>
<evidence type="ECO:0000256" key="3">
    <source>
        <dbReference type="ARBA" id="ARBA00022448"/>
    </source>
</evidence>
<dbReference type="PROSITE" id="PS01271">
    <property type="entry name" value="NA_SULFATE"/>
    <property type="match status" value="1"/>
</dbReference>
<dbReference type="GO" id="GO:0016020">
    <property type="term" value="C:membrane"/>
    <property type="evidence" value="ECO:0007669"/>
    <property type="project" value="UniProtKB-SubCell"/>
</dbReference>
<dbReference type="InterPro" id="IPR031312">
    <property type="entry name" value="Na/sul_symport_CS"/>
</dbReference>
<keyword evidence="5" id="KW-0769">Symport</keyword>
<comment type="subcellular location">
    <subcellularLocation>
        <location evidence="1">Membrane</location>
        <topology evidence="1">Multi-pass membrane protein</topology>
    </subcellularLocation>
</comment>
<keyword evidence="9" id="KW-0739">Sodium transport</keyword>
<feature type="signal peptide" evidence="11">
    <location>
        <begin position="1"/>
        <end position="18"/>
    </location>
</feature>
<evidence type="ECO:0000256" key="5">
    <source>
        <dbReference type="ARBA" id="ARBA00022847"/>
    </source>
</evidence>
<keyword evidence="7" id="KW-0915">Sodium</keyword>
<evidence type="ECO:0000256" key="6">
    <source>
        <dbReference type="ARBA" id="ARBA00022989"/>
    </source>
</evidence>
<organism evidence="12 13">
    <name type="scientific">Pan troglodytes</name>
    <name type="common">Chimpanzee</name>
    <dbReference type="NCBI Taxonomy" id="9598"/>
    <lineage>
        <taxon>Eukaryota</taxon>
        <taxon>Metazoa</taxon>
        <taxon>Chordata</taxon>
        <taxon>Craniata</taxon>
        <taxon>Vertebrata</taxon>
        <taxon>Euteleostomi</taxon>
        <taxon>Mammalia</taxon>
        <taxon>Eutheria</taxon>
        <taxon>Euarchontoglires</taxon>
        <taxon>Primates</taxon>
        <taxon>Haplorrhini</taxon>
        <taxon>Catarrhini</taxon>
        <taxon>Hominidae</taxon>
        <taxon>Pan</taxon>
    </lineage>
</organism>
<dbReference type="PANTHER" id="PTHR10283:SF109">
    <property type="entry name" value="NA(+)_CITRATE COTRANSPORTER"/>
    <property type="match status" value="1"/>
</dbReference>